<dbReference type="GO" id="GO:0016616">
    <property type="term" value="F:oxidoreductase activity, acting on the CH-OH group of donors, NAD or NADP as acceptor"/>
    <property type="evidence" value="ECO:0007669"/>
    <property type="project" value="InterPro"/>
</dbReference>
<dbReference type="EMBL" id="CADEPM010000013">
    <property type="protein sequence ID" value="CAB3411262.1"/>
    <property type="molecule type" value="Genomic_DNA"/>
</dbReference>
<evidence type="ECO:0000313" key="8">
    <source>
        <dbReference type="Proteomes" id="UP000494206"/>
    </source>
</evidence>
<evidence type="ECO:0000256" key="5">
    <source>
        <dbReference type="ARBA" id="ARBA00023136"/>
    </source>
</evidence>
<dbReference type="Pfam" id="PF01073">
    <property type="entry name" value="3Beta_HSD"/>
    <property type="match status" value="1"/>
</dbReference>
<organism evidence="7 8">
    <name type="scientific">Caenorhabditis bovis</name>
    <dbReference type="NCBI Taxonomy" id="2654633"/>
    <lineage>
        <taxon>Eukaryota</taxon>
        <taxon>Metazoa</taxon>
        <taxon>Ecdysozoa</taxon>
        <taxon>Nematoda</taxon>
        <taxon>Chromadorea</taxon>
        <taxon>Rhabditida</taxon>
        <taxon>Rhabditina</taxon>
        <taxon>Rhabditomorpha</taxon>
        <taxon>Rhabditoidea</taxon>
        <taxon>Rhabditidae</taxon>
        <taxon>Peloderinae</taxon>
        <taxon>Caenorhabditis</taxon>
    </lineage>
</organism>
<proteinExistence type="inferred from homology"/>
<dbReference type="SUPFAM" id="SSF51735">
    <property type="entry name" value="NAD(P)-binding Rossmann-fold domains"/>
    <property type="match status" value="1"/>
</dbReference>
<dbReference type="PANTHER" id="PTHR13193">
    <property type="entry name" value="CGI-140"/>
    <property type="match status" value="1"/>
</dbReference>
<accession>A0A8S1F5X4</accession>
<comment type="caution">
    <text evidence="7">The sequence shown here is derived from an EMBL/GenBank/DDBJ whole genome shotgun (WGS) entry which is preliminary data.</text>
</comment>
<keyword evidence="3" id="KW-0812">Transmembrane</keyword>
<dbReference type="GO" id="GO:0006694">
    <property type="term" value="P:steroid biosynthetic process"/>
    <property type="evidence" value="ECO:0007669"/>
    <property type="project" value="InterPro"/>
</dbReference>
<keyword evidence="4" id="KW-1133">Transmembrane helix</keyword>
<name>A0A8S1F5X4_9PELO</name>
<dbReference type="PANTHER" id="PTHR13193:SF0">
    <property type="entry name" value="PAT COMPLEX SUBUNIT ASTERIX"/>
    <property type="match status" value="1"/>
</dbReference>
<evidence type="ECO:0000256" key="2">
    <source>
        <dbReference type="ARBA" id="ARBA00009066"/>
    </source>
</evidence>
<protein>
    <recommendedName>
        <fullName evidence="6">3-beta hydroxysteroid dehydrogenase/isomerase domain-containing protein</fullName>
    </recommendedName>
</protein>
<dbReference type="InterPro" id="IPR036291">
    <property type="entry name" value="NAD(P)-bd_dom_sf"/>
</dbReference>
<comment type="subcellular location">
    <subcellularLocation>
        <location evidence="1">Membrane</location>
    </subcellularLocation>
</comment>
<dbReference type="GO" id="GO:0005789">
    <property type="term" value="C:endoplasmic reticulum membrane"/>
    <property type="evidence" value="ECO:0007669"/>
    <property type="project" value="InterPro"/>
</dbReference>
<dbReference type="InterPro" id="IPR002225">
    <property type="entry name" value="3Beta_OHSteriod_DH/Estase"/>
</dbReference>
<evidence type="ECO:0000313" key="7">
    <source>
        <dbReference type="EMBL" id="CAB3411262.1"/>
    </source>
</evidence>
<comment type="similarity">
    <text evidence="2">Belongs to the Asterix family.</text>
</comment>
<reference evidence="7 8" key="1">
    <citation type="submission" date="2020-04" db="EMBL/GenBank/DDBJ databases">
        <authorList>
            <person name="Laetsch R D."/>
            <person name="Stevens L."/>
            <person name="Kumar S."/>
            <person name="Blaxter L. M."/>
        </authorList>
    </citation>
    <scope>NUCLEOTIDE SEQUENCE [LARGE SCALE GENOMIC DNA]</scope>
</reference>
<dbReference type="OrthoDB" id="2735536at2759"/>
<dbReference type="GO" id="GO:0044183">
    <property type="term" value="F:protein folding chaperone"/>
    <property type="evidence" value="ECO:0007669"/>
    <property type="project" value="InterPro"/>
</dbReference>
<gene>
    <name evidence="7" type="ORF">CBOVIS_LOCUS12672</name>
</gene>
<dbReference type="Pfam" id="PF03669">
    <property type="entry name" value="ASTER"/>
    <property type="match status" value="1"/>
</dbReference>
<sequence>MQQNGDPKRPNKIIRFKPVDSQTSQQAAVAEDPLPEYMNVLGMIFSMCGLMIRMKWCSWLAILCSCISFANTRSSDDAKQIVSSFMLSVSAIVMSYLQNPAPIIPPWVSLFQTTMFTVVVTGGSGLAGRYIVKRLLENEQIAEIRVIDKNLIPFEHNRVRCFDFDLNDRASLKTVLTGTDGVIHCAHSTFPVLYPKNKDELKEMWKDNLDATEAVIDTMELLKIRTLVNVGCAYCPIPNEDNFGLTQDSFMDYPKNYMLDSYGESRTRAEMYARKAAKKGTIDAIFLRPTFIYGQGRSRKFECLKKLIAHGKVPYISGDRRGLHQFIYAGNLAAIVEKSFFGLQSDPRRFNSEIVFCLDETCAFSMREFLARRFQHPNFSEQNTVSYWPSFFSSYSNYWKESLGLRATDDGLNHVAFRLFFEKTIGFPNKKLRLLLDIKPEINQAEAFAKYVNRKANFTTEIVKRSTFQG</sequence>
<dbReference type="AlphaFoldDB" id="A0A8S1F5X4"/>
<keyword evidence="5" id="KW-0472">Membrane</keyword>
<feature type="domain" description="3-beta hydroxysteroid dehydrogenase/isomerase" evidence="6">
    <location>
        <begin position="119"/>
        <end position="372"/>
    </location>
</feature>
<keyword evidence="8" id="KW-1185">Reference proteome</keyword>
<dbReference type="GO" id="GO:0045048">
    <property type="term" value="P:protein insertion into ER membrane"/>
    <property type="evidence" value="ECO:0007669"/>
    <property type="project" value="InterPro"/>
</dbReference>
<dbReference type="InterPro" id="IPR005351">
    <property type="entry name" value="ASTER"/>
</dbReference>
<evidence type="ECO:0000256" key="3">
    <source>
        <dbReference type="ARBA" id="ARBA00022692"/>
    </source>
</evidence>
<evidence type="ECO:0000256" key="4">
    <source>
        <dbReference type="ARBA" id="ARBA00022989"/>
    </source>
</evidence>
<evidence type="ECO:0000259" key="6">
    <source>
        <dbReference type="Pfam" id="PF01073"/>
    </source>
</evidence>
<dbReference type="Proteomes" id="UP000494206">
    <property type="component" value="Unassembled WGS sequence"/>
</dbReference>
<evidence type="ECO:0000256" key="1">
    <source>
        <dbReference type="ARBA" id="ARBA00004370"/>
    </source>
</evidence>
<dbReference type="Gene3D" id="3.40.50.720">
    <property type="entry name" value="NAD(P)-binding Rossmann-like Domain"/>
    <property type="match status" value="1"/>
</dbReference>